<keyword evidence="1" id="KW-0812">Transmembrane</keyword>
<keyword evidence="1" id="KW-1133">Transmembrane helix</keyword>
<evidence type="ECO:0000313" key="2">
    <source>
        <dbReference type="EMBL" id="EPQ62733.1"/>
    </source>
</evidence>
<dbReference type="AlphaFoldDB" id="A0A061HJ33"/>
<evidence type="ECO:0000313" key="4">
    <source>
        <dbReference type="Proteomes" id="UP000053110"/>
    </source>
</evidence>
<dbReference type="HOGENOM" id="CLU_2412972_0_0_1"/>
<proteinExistence type="predicted"/>
<reference evidence="3" key="3">
    <citation type="submission" date="2018-07" db="EMBL/GenBank/DDBJ databases">
        <authorList>
            <person name="Quirk P.G."/>
            <person name="Krulwich T.A."/>
        </authorList>
    </citation>
    <scope>NUCLEOTIDE SEQUENCE</scope>
    <source>
        <strain evidence="3">96224</strain>
    </source>
</reference>
<evidence type="ECO:0000256" key="1">
    <source>
        <dbReference type="SAM" id="Phobius"/>
    </source>
</evidence>
<dbReference type="EMBL" id="UIGY01000187">
    <property type="protein sequence ID" value="SUZ12567.1"/>
    <property type="molecule type" value="Genomic_DNA"/>
</dbReference>
<evidence type="ECO:0000313" key="3">
    <source>
        <dbReference type="EMBL" id="SUZ12567.1"/>
    </source>
</evidence>
<dbReference type="EMBL" id="KE375160">
    <property type="protein sequence ID" value="EPQ62733.1"/>
    <property type="molecule type" value="Genomic_DNA"/>
</dbReference>
<sequence>MTTHRKRSILRDLNTAADGVPLTPKTIDARLSLEKAEIYGINDTRSAYSRIMALVGRIFIETIPQWLTIGAMLGLIFGGCCSNVFALEAIVK</sequence>
<accession>A0A061HJ33</accession>
<name>A0A061HJ33_BLUGR</name>
<organism evidence="3">
    <name type="scientific">Blumeria graminis f. sp. tritici 96224</name>
    <dbReference type="NCBI Taxonomy" id="1268274"/>
    <lineage>
        <taxon>Eukaryota</taxon>
        <taxon>Fungi</taxon>
        <taxon>Dikarya</taxon>
        <taxon>Ascomycota</taxon>
        <taxon>Pezizomycotina</taxon>
        <taxon>Leotiomycetes</taxon>
        <taxon>Erysiphales</taxon>
        <taxon>Erysiphaceae</taxon>
        <taxon>Blumeria</taxon>
    </lineage>
</organism>
<protein>
    <submittedName>
        <fullName evidence="3">Bgt-5488</fullName>
    </submittedName>
    <submittedName>
        <fullName evidence="2">Uridine diphosphate-N-acetylglucosamine transporter</fullName>
    </submittedName>
</protein>
<dbReference type="OrthoDB" id="999962at2759"/>
<feature type="transmembrane region" description="Helical" evidence="1">
    <location>
        <begin position="66"/>
        <end position="87"/>
    </location>
</feature>
<gene>
    <name evidence="2" type="ORF">BGT96224_5488</name>
    <name evidence="3" type="ORF">BGT96224V2_LOCUS5731</name>
</gene>
<reference evidence="4" key="1">
    <citation type="journal article" date="2013" name="Nat. Genet.">
        <title>The wheat powdery mildew genome shows the unique evolution of an obligate biotroph.</title>
        <authorList>
            <person name="Wicker T."/>
            <person name="Oberhaensli S."/>
            <person name="Parlange F."/>
            <person name="Buchmann J.P."/>
            <person name="Shatalina M."/>
            <person name="Roffler S."/>
            <person name="Ben-David R."/>
            <person name="Dolezel J."/>
            <person name="Simkova H."/>
            <person name="Schulze-Lefert P."/>
            <person name="Spanu P.D."/>
            <person name="Bruggmann R."/>
            <person name="Amselem J."/>
            <person name="Quesneville H."/>
            <person name="Ver Loren van Themaat E."/>
            <person name="Paape T."/>
            <person name="Shimizu K.K."/>
            <person name="Keller B."/>
        </authorList>
    </citation>
    <scope>NUCLEOTIDE SEQUENCE [LARGE SCALE GENOMIC DNA]</scope>
    <source>
        <strain evidence="4">96224</strain>
    </source>
</reference>
<keyword evidence="1" id="KW-0472">Membrane</keyword>
<dbReference type="Proteomes" id="UP000053110">
    <property type="component" value="Unassembled WGS sequence"/>
</dbReference>
<reference evidence="2" key="2">
    <citation type="submission" date="2013-01" db="EMBL/GenBank/DDBJ databases">
        <title>The wheat powdery mildew genome reveals unique evolution of an obligate biotroph.</title>
        <authorList>
            <person name="Oberhaensli S."/>
            <person name="Wicker T."/>
            <person name="Keller B."/>
        </authorList>
    </citation>
    <scope>NUCLEOTIDE SEQUENCE</scope>
    <source>
        <strain evidence="2">96224</strain>
    </source>
</reference>